<sequence>MPYVTAEYTRISGDDSILLEMVPFLLGNQLSEQEHERYERATASTEEATLYEHCLRSIQRGLSFGVHGLPLMDGGDWNDGMNTVGEKGLGESVWLGWFLSDVLDKFSPVCDAWGDYTLANTLREARKNLLKAMEEHAWDGGWYTRAYFDDGTALGSIHNVDCKIDSIAQSWSVLSGGAETNRSRKAMQSLEDYLVNRDEGLIKLLTPPFDKGKSEPGYIKGYVPGVRENGGQYTHAAAWAIIAFAKLGGGDKALALYDLINPIHHTSSYRGYAKYKTEPYALPADVYAAWPHMGRGGWSWYTGAAGWLYRAGLESILGIHKEGDRLIINPCIPAGWQTYSVEYRFDSATYHITVRNPNRVQTGVTCITMDGVILSGAAALKDDEKEYWIDVLMG</sequence>
<dbReference type="InterPro" id="IPR008928">
    <property type="entry name" value="6-hairpin_glycosidase_sf"/>
</dbReference>
<dbReference type="InterPro" id="IPR052047">
    <property type="entry name" value="GH94_Enzymes"/>
</dbReference>
<evidence type="ECO:0000313" key="4">
    <source>
        <dbReference type="EMBL" id="MPM69885.1"/>
    </source>
</evidence>
<dbReference type="SUPFAM" id="SSF48208">
    <property type="entry name" value="Six-hairpin glycosidases"/>
    <property type="match status" value="1"/>
</dbReference>
<feature type="domain" description="Glycosyl hydrolase 94 catalytic" evidence="3">
    <location>
        <begin position="26"/>
        <end position="318"/>
    </location>
</feature>
<name>A0A645BXA5_9ZZZZ</name>
<dbReference type="PANTHER" id="PTHR37469:SF2">
    <property type="entry name" value="CELLOBIONIC ACID PHOSPHORYLASE"/>
    <property type="match status" value="1"/>
</dbReference>
<dbReference type="EMBL" id="VSSQ01023138">
    <property type="protein sequence ID" value="MPM69885.1"/>
    <property type="molecule type" value="Genomic_DNA"/>
</dbReference>
<dbReference type="InterPro" id="IPR012341">
    <property type="entry name" value="6hp_glycosidase-like_sf"/>
</dbReference>
<evidence type="ECO:0000259" key="3">
    <source>
        <dbReference type="Pfam" id="PF17167"/>
    </source>
</evidence>
<dbReference type="GO" id="GO:0016757">
    <property type="term" value="F:glycosyltransferase activity"/>
    <property type="evidence" value="ECO:0007669"/>
    <property type="project" value="UniProtKB-KW"/>
</dbReference>
<proteinExistence type="predicted"/>
<dbReference type="EC" id="2.4.1.-" evidence="4"/>
<evidence type="ECO:0000256" key="2">
    <source>
        <dbReference type="ARBA" id="ARBA00022679"/>
    </source>
</evidence>
<dbReference type="Pfam" id="PF17167">
    <property type="entry name" value="Glyco_hydro_94"/>
    <property type="match status" value="1"/>
</dbReference>
<protein>
    <submittedName>
        <fullName evidence="4">Cyclic beta-(1,2)-glucan synthase NdvB</fullName>
        <ecNumber evidence="4">2.4.1.-</ecNumber>
    </submittedName>
</protein>
<evidence type="ECO:0000256" key="1">
    <source>
        <dbReference type="ARBA" id="ARBA00022676"/>
    </source>
</evidence>
<dbReference type="Gene3D" id="2.60.420.10">
    <property type="entry name" value="Maltose phosphorylase, domain 3"/>
    <property type="match status" value="1"/>
</dbReference>
<gene>
    <name evidence="4" type="primary">ndvB_7</name>
    <name evidence="4" type="ORF">SDC9_116833</name>
</gene>
<dbReference type="PANTHER" id="PTHR37469">
    <property type="entry name" value="CELLOBIONIC ACID PHOSPHORYLASE-RELATED"/>
    <property type="match status" value="1"/>
</dbReference>
<keyword evidence="2 4" id="KW-0808">Transferase</keyword>
<dbReference type="InterPro" id="IPR033432">
    <property type="entry name" value="GH94_catalytic"/>
</dbReference>
<organism evidence="4">
    <name type="scientific">bioreactor metagenome</name>
    <dbReference type="NCBI Taxonomy" id="1076179"/>
    <lineage>
        <taxon>unclassified sequences</taxon>
        <taxon>metagenomes</taxon>
        <taxon>ecological metagenomes</taxon>
    </lineage>
</organism>
<dbReference type="GO" id="GO:0005975">
    <property type="term" value="P:carbohydrate metabolic process"/>
    <property type="evidence" value="ECO:0007669"/>
    <property type="project" value="InterPro"/>
</dbReference>
<comment type="caution">
    <text evidence="4">The sequence shown here is derived from an EMBL/GenBank/DDBJ whole genome shotgun (WGS) entry which is preliminary data.</text>
</comment>
<keyword evidence="1 4" id="KW-0328">Glycosyltransferase</keyword>
<accession>A0A645BXA5</accession>
<reference evidence="4" key="1">
    <citation type="submission" date="2019-08" db="EMBL/GenBank/DDBJ databases">
        <authorList>
            <person name="Kucharzyk K."/>
            <person name="Murdoch R.W."/>
            <person name="Higgins S."/>
            <person name="Loffler F."/>
        </authorList>
    </citation>
    <scope>NUCLEOTIDE SEQUENCE</scope>
</reference>
<dbReference type="AlphaFoldDB" id="A0A645BXA5"/>
<dbReference type="Gene3D" id="1.50.10.10">
    <property type="match status" value="1"/>
</dbReference>